<feature type="transmembrane region" description="Helical" evidence="8">
    <location>
        <begin position="20"/>
        <end position="39"/>
    </location>
</feature>
<dbReference type="InterPro" id="IPR000522">
    <property type="entry name" value="ABC_transptr_permease_BtuC"/>
</dbReference>
<dbReference type="Pfam" id="PF01032">
    <property type="entry name" value="FecCD"/>
    <property type="match status" value="1"/>
</dbReference>
<dbReference type="Proteomes" id="UP000677436">
    <property type="component" value="Chromosome"/>
</dbReference>
<evidence type="ECO:0000313" key="10">
    <source>
        <dbReference type="Proteomes" id="UP000677436"/>
    </source>
</evidence>
<keyword evidence="3" id="KW-0813">Transport</keyword>
<evidence type="ECO:0000256" key="8">
    <source>
        <dbReference type="SAM" id="Phobius"/>
    </source>
</evidence>
<evidence type="ECO:0000256" key="7">
    <source>
        <dbReference type="ARBA" id="ARBA00023136"/>
    </source>
</evidence>
<sequence>MDTRNPVSRRFFTRSENKALPRILLFFLCLLLLAIVMVLNIRFGTGLSLDAIWKATIHYDPHNQQHQIIHDLRLPRVLAAVLVGAALGISGTIMQIITHNPLAAPDTLGVNAGAAFTVLITLLFLPSVPQDLIPVLAFAGGIFTMILVWGISSVGSRGVTPIKLALAGVAVATLMRTMSEGLILAHSRAAFTLTYLLKGSLAGIRWDDLELLIPWTVGGIIVALLFSRTFNLMRLGDDVATGLGVRVPLFRMAAGIVAVILACSSVAVAGPITFVGLVIPHMTRLVVGIDERWVIPFSGIFGALLLTLTDWVTRVVFNPQEVTISILTALIGAPFFIVLARSRRVR</sequence>
<dbReference type="GO" id="GO:0005886">
    <property type="term" value="C:plasma membrane"/>
    <property type="evidence" value="ECO:0007669"/>
    <property type="project" value="UniProtKB-SubCell"/>
</dbReference>
<proteinExistence type="inferred from homology"/>
<evidence type="ECO:0000256" key="1">
    <source>
        <dbReference type="ARBA" id="ARBA00004651"/>
    </source>
</evidence>
<feature type="transmembrane region" description="Helical" evidence="8">
    <location>
        <begin position="293"/>
        <end position="316"/>
    </location>
</feature>
<dbReference type="EMBL" id="AP024601">
    <property type="protein sequence ID" value="BCU80724.1"/>
    <property type="molecule type" value="Genomic_DNA"/>
</dbReference>
<dbReference type="Gene3D" id="1.10.3470.10">
    <property type="entry name" value="ABC transporter involved in vitamin B12 uptake, BtuC"/>
    <property type="match status" value="1"/>
</dbReference>
<feature type="transmembrane region" description="Helical" evidence="8">
    <location>
        <begin position="209"/>
        <end position="230"/>
    </location>
</feature>
<dbReference type="InterPro" id="IPR037294">
    <property type="entry name" value="ABC_BtuC-like"/>
</dbReference>
<feature type="transmembrane region" description="Helical" evidence="8">
    <location>
        <begin position="132"/>
        <end position="152"/>
    </location>
</feature>
<dbReference type="PANTHER" id="PTHR30472">
    <property type="entry name" value="FERRIC ENTEROBACTIN TRANSPORT SYSTEM PERMEASE PROTEIN"/>
    <property type="match status" value="1"/>
</dbReference>
<feature type="transmembrane region" description="Helical" evidence="8">
    <location>
        <begin position="322"/>
        <end position="340"/>
    </location>
</feature>
<dbReference type="GO" id="GO:0022857">
    <property type="term" value="F:transmembrane transporter activity"/>
    <property type="evidence" value="ECO:0007669"/>
    <property type="project" value="InterPro"/>
</dbReference>
<keyword evidence="4" id="KW-1003">Cell membrane</keyword>
<reference evidence="9" key="1">
    <citation type="journal article" date="2013" name="Int. J. Syst. Evol. Microbiol.">
        <title>Polycladomyces abyssicola gen. nov., sp. nov., a thermophilic filamentous bacterium isolated from hemipelagic sediment.</title>
        <authorList>
            <person name="Tsubouchi T."/>
            <person name="Shimane Y."/>
            <person name="Mori K."/>
            <person name="Usui K."/>
            <person name="Hiraki T."/>
            <person name="Tame A."/>
            <person name="Uematsu K."/>
            <person name="Maruyama T."/>
            <person name="Hatada Y."/>
        </authorList>
    </citation>
    <scope>NUCLEOTIDE SEQUENCE</scope>
    <source>
        <strain evidence="9">JIR-001</strain>
    </source>
</reference>
<dbReference type="KEGG" id="pabs:JIR001_05070"/>
<comment type="subcellular location">
    <subcellularLocation>
        <location evidence="1">Cell membrane</location>
        <topology evidence="1">Multi-pass membrane protein</topology>
    </subcellularLocation>
</comment>
<protein>
    <submittedName>
        <fullName evidence="9">Ferrichrome ABC transporter permease</fullName>
    </submittedName>
</protein>
<evidence type="ECO:0000313" key="9">
    <source>
        <dbReference type="EMBL" id="BCU80724.1"/>
    </source>
</evidence>
<feature type="transmembrane region" description="Helical" evidence="8">
    <location>
        <begin position="77"/>
        <end position="96"/>
    </location>
</feature>
<evidence type="ECO:0000256" key="6">
    <source>
        <dbReference type="ARBA" id="ARBA00022989"/>
    </source>
</evidence>
<reference evidence="9" key="2">
    <citation type="journal article" date="2021" name="Microbiol. Resour. Announc.">
        <title>Complete Genome Sequence of Polycladomyces abyssicola JIR-001T, Isolated from Hemipelagic Sediment in Deep Seawater.</title>
        <authorList>
            <person name="Tsubouchi T."/>
            <person name="Kaneko Y."/>
        </authorList>
    </citation>
    <scope>NUCLEOTIDE SEQUENCE</scope>
    <source>
        <strain evidence="9">JIR-001</strain>
    </source>
</reference>
<comment type="similarity">
    <text evidence="2">Belongs to the binding-protein-dependent transport system permease family. FecCD subfamily.</text>
</comment>
<keyword evidence="10" id="KW-1185">Reference proteome</keyword>
<evidence type="ECO:0000256" key="3">
    <source>
        <dbReference type="ARBA" id="ARBA00022448"/>
    </source>
</evidence>
<keyword evidence="7 8" id="KW-0472">Membrane</keyword>
<dbReference type="CDD" id="cd06550">
    <property type="entry name" value="TM_ABC_iron-siderophores_like"/>
    <property type="match status" value="1"/>
</dbReference>
<evidence type="ECO:0000256" key="4">
    <source>
        <dbReference type="ARBA" id="ARBA00022475"/>
    </source>
</evidence>
<dbReference type="RefSeq" id="WP_212774056.1">
    <property type="nucleotide sequence ID" value="NZ_AP024601.1"/>
</dbReference>
<evidence type="ECO:0000256" key="5">
    <source>
        <dbReference type="ARBA" id="ARBA00022692"/>
    </source>
</evidence>
<keyword evidence="6 8" id="KW-1133">Transmembrane helix</keyword>
<dbReference type="GO" id="GO:0033214">
    <property type="term" value="P:siderophore-iron import into cell"/>
    <property type="evidence" value="ECO:0007669"/>
    <property type="project" value="TreeGrafter"/>
</dbReference>
<dbReference type="FunFam" id="1.10.3470.10:FF:000001">
    <property type="entry name" value="Vitamin B12 ABC transporter permease BtuC"/>
    <property type="match status" value="1"/>
</dbReference>
<dbReference type="AlphaFoldDB" id="A0A8D5UE97"/>
<evidence type="ECO:0000256" key="2">
    <source>
        <dbReference type="ARBA" id="ARBA00007935"/>
    </source>
</evidence>
<gene>
    <name evidence="9" type="primary">fhuB</name>
    <name evidence="9" type="ORF">JIR001_05070</name>
</gene>
<dbReference type="SUPFAM" id="SSF81345">
    <property type="entry name" value="ABC transporter involved in vitamin B12 uptake, BtuC"/>
    <property type="match status" value="1"/>
</dbReference>
<accession>A0A8D5UE97</accession>
<feature type="transmembrane region" description="Helical" evidence="8">
    <location>
        <begin position="250"/>
        <end position="281"/>
    </location>
</feature>
<name>A0A8D5UE97_9BACL</name>
<keyword evidence="5 8" id="KW-0812">Transmembrane</keyword>
<organism evidence="9 10">
    <name type="scientific">Polycladomyces abyssicola</name>
    <dbReference type="NCBI Taxonomy" id="1125966"/>
    <lineage>
        <taxon>Bacteria</taxon>
        <taxon>Bacillati</taxon>
        <taxon>Bacillota</taxon>
        <taxon>Bacilli</taxon>
        <taxon>Bacillales</taxon>
        <taxon>Thermoactinomycetaceae</taxon>
        <taxon>Polycladomyces</taxon>
    </lineage>
</organism>
<feature type="transmembrane region" description="Helical" evidence="8">
    <location>
        <begin position="108"/>
        <end position="125"/>
    </location>
</feature>
<dbReference type="PANTHER" id="PTHR30472:SF1">
    <property type="entry name" value="FE(3+) DICITRATE TRANSPORT SYSTEM PERMEASE PROTEIN FECC-RELATED"/>
    <property type="match status" value="1"/>
</dbReference>